<gene>
    <name evidence="2" type="ORF">HPP92_002599</name>
</gene>
<dbReference type="AlphaFoldDB" id="A0A835RW64"/>
<feature type="region of interest" description="Disordered" evidence="1">
    <location>
        <begin position="14"/>
        <end position="49"/>
    </location>
</feature>
<evidence type="ECO:0000256" key="1">
    <source>
        <dbReference type="SAM" id="MobiDB-lite"/>
    </source>
</evidence>
<comment type="caution">
    <text evidence="2">The sequence shown here is derived from an EMBL/GenBank/DDBJ whole genome shotgun (WGS) entry which is preliminary data.</text>
</comment>
<dbReference type="OrthoDB" id="779255at2759"/>
<reference evidence="2 3" key="1">
    <citation type="journal article" date="2020" name="Nat. Food">
        <title>A phased Vanilla planifolia genome enables genetic improvement of flavour and production.</title>
        <authorList>
            <person name="Hasing T."/>
            <person name="Tang H."/>
            <person name="Brym M."/>
            <person name="Khazi F."/>
            <person name="Huang T."/>
            <person name="Chambers A.H."/>
        </authorList>
    </citation>
    <scope>NUCLEOTIDE SEQUENCE [LARGE SCALE GENOMIC DNA]</scope>
    <source>
        <tissue evidence="2">Leaf</tissue>
    </source>
</reference>
<dbReference type="Proteomes" id="UP000636800">
    <property type="component" value="Chromosome 1"/>
</dbReference>
<organism evidence="2 3">
    <name type="scientific">Vanilla planifolia</name>
    <name type="common">Vanilla</name>
    <dbReference type="NCBI Taxonomy" id="51239"/>
    <lineage>
        <taxon>Eukaryota</taxon>
        <taxon>Viridiplantae</taxon>
        <taxon>Streptophyta</taxon>
        <taxon>Embryophyta</taxon>
        <taxon>Tracheophyta</taxon>
        <taxon>Spermatophyta</taxon>
        <taxon>Magnoliopsida</taxon>
        <taxon>Liliopsida</taxon>
        <taxon>Asparagales</taxon>
        <taxon>Orchidaceae</taxon>
        <taxon>Vanilloideae</taxon>
        <taxon>Vanilleae</taxon>
        <taxon>Vanilla</taxon>
    </lineage>
</organism>
<name>A0A835RW64_VANPL</name>
<sequence length="116" mass="13282">MAAIAEFPDFVLRSEAAQTDHANRGGRNPREAFELNSPKPVLDRTRGPRRCREGGWRRRRRLQAEEYKEPRDGDDYAIEVGEEQEKGIWKDEGIANQWGAHGRSGCYTKFGARYSA</sequence>
<evidence type="ECO:0000313" key="3">
    <source>
        <dbReference type="Proteomes" id="UP000636800"/>
    </source>
</evidence>
<evidence type="ECO:0000313" key="2">
    <source>
        <dbReference type="EMBL" id="KAG0497908.1"/>
    </source>
</evidence>
<keyword evidence="3" id="KW-1185">Reference proteome</keyword>
<proteinExistence type="predicted"/>
<dbReference type="EMBL" id="JADCNL010000001">
    <property type="protein sequence ID" value="KAG0497908.1"/>
    <property type="molecule type" value="Genomic_DNA"/>
</dbReference>
<protein>
    <submittedName>
        <fullName evidence="2">Uncharacterized protein</fullName>
    </submittedName>
</protein>
<accession>A0A835RW64</accession>